<comment type="caution">
    <text evidence="9">The sequence shown here is derived from an EMBL/GenBank/DDBJ whole genome shotgun (WGS) entry which is preliminary data.</text>
</comment>
<keyword evidence="7 9" id="KW-0675">Receptor</keyword>
<feature type="non-terminal residue" evidence="9">
    <location>
        <position position="1"/>
    </location>
</feature>
<name>A0A7D9LGN8_PARCT</name>
<dbReference type="GO" id="GO:0005886">
    <property type="term" value="C:plasma membrane"/>
    <property type="evidence" value="ECO:0007669"/>
    <property type="project" value="UniProtKB-SubCell"/>
</dbReference>
<evidence type="ECO:0000256" key="1">
    <source>
        <dbReference type="ARBA" id="ARBA00004651"/>
    </source>
</evidence>
<keyword evidence="5" id="KW-0297">G-protein coupled receptor</keyword>
<comment type="subcellular location">
    <subcellularLocation>
        <location evidence="1">Cell membrane</location>
        <topology evidence="1">Multi-pass membrane protein</topology>
    </subcellularLocation>
</comment>
<reference evidence="9" key="1">
    <citation type="submission" date="2020-04" db="EMBL/GenBank/DDBJ databases">
        <authorList>
            <person name="Alioto T."/>
            <person name="Alioto T."/>
            <person name="Gomez Garrido J."/>
        </authorList>
    </citation>
    <scope>NUCLEOTIDE SEQUENCE</scope>
    <source>
        <strain evidence="9">A484AB</strain>
    </source>
</reference>
<dbReference type="SUPFAM" id="SSF81321">
    <property type="entry name" value="Family A G protein-coupled receptor-like"/>
    <property type="match status" value="1"/>
</dbReference>
<evidence type="ECO:0000256" key="2">
    <source>
        <dbReference type="ARBA" id="ARBA00022475"/>
    </source>
</evidence>
<keyword evidence="6" id="KW-0472">Membrane</keyword>
<evidence type="ECO:0000256" key="4">
    <source>
        <dbReference type="ARBA" id="ARBA00022989"/>
    </source>
</evidence>
<sequence>SSFAVVLFNNTSGMDDHTNRTVTERYLQLITEFYSFVDQLNLADLKIILIFVAICTILGNTLVFVEIWRERSLHQPNKYFIACLAVADLLTGSIVAPLRAYRGSLDVESRRTMSIDLCRFMVWIDTFA</sequence>
<keyword evidence="10" id="KW-1185">Reference proteome</keyword>
<organism evidence="9 10">
    <name type="scientific">Paramuricea clavata</name>
    <name type="common">Red gorgonian</name>
    <name type="synonym">Violescent sea-whip</name>
    <dbReference type="NCBI Taxonomy" id="317549"/>
    <lineage>
        <taxon>Eukaryota</taxon>
        <taxon>Metazoa</taxon>
        <taxon>Cnidaria</taxon>
        <taxon>Anthozoa</taxon>
        <taxon>Octocorallia</taxon>
        <taxon>Malacalcyonacea</taxon>
        <taxon>Plexauridae</taxon>
        <taxon>Paramuricea</taxon>
    </lineage>
</organism>
<dbReference type="Proteomes" id="UP001152795">
    <property type="component" value="Unassembled WGS sequence"/>
</dbReference>
<evidence type="ECO:0000256" key="3">
    <source>
        <dbReference type="ARBA" id="ARBA00022692"/>
    </source>
</evidence>
<evidence type="ECO:0000256" key="8">
    <source>
        <dbReference type="ARBA" id="ARBA00023224"/>
    </source>
</evidence>
<dbReference type="GO" id="GO:0004930">
    <property type="term" value="F:G protein-coupled receptor activity"/>
    <property type="evidence" value="ECO:0007669"/>
    <property type="project" value="UniProtKB-KW"/>
</dbReference>
<evidence type="ECO:0000256" key="5">
    <source>
        <dbReference type="ARBA" id="ARBA00023040"/>
    </source>
</evidence>
<evidence type="ECO:0000256" key="6">
    <source>
        <dbReference type="ARBA" id="ARBA00023136"/>
    </source>
</evidence>
<keyword evidence="3" id="KW-0812">Transmembrane</keyword>
<dbReference type="InterPro" id="IPR000276">
    <property type="entry name" value="GPCR_Rhodpsn"/>
</dbReference>
<dbReference type="Pfam" id="PF00001">
    <property type="entry name" value="7tm_1"/>
    <property type="match status" value="1"/>
</dbReference>
<dbReference type="Gene3D" id="1.20.1070.10">
    <property type="entry name" value="Rhodopsin 7-helix transmembrane proteins"/>
    <property type="match status" value="1"/>
</dbReference>
<dbReference type="PRINTS" id="PR00237">
    <property type="entry name" value="GPCRRHODOPSN"/>
</dbReference>
<dbReference type="PROSITE" id="PS50262">
    <property type="entry name" value="G_PROTEIN_RECEP_F1_2"/>
    <property type="match status" value="1"/>
</dbReference>
<keyword evidence="2" id="KW-1003">Cell membrane</keyword>
<evidence type="ECO:0000256" key="7">
    <source>
        <dbReference type="ARBA" id="ARBA00023170"/>
    </source>
</evidence>
<dbReference type="AlphaFoldDB" id="A0A7D9LGN8"/>
<dbReference type="OrthoDB" id="9445642at2759"/>
<proteinExistence type="predicted"/>
<keyword evidence="8" id="KW-0807">Transducer</keyword>
<feature type="non-terminal residue" evidence="9">
    <location>
        <position position="128"/>
    </location>
</feature>
<evidence type="ECO:0000313" key="9">
    <source>
        <dbReference type="EMBL" id="CAB4030445.1"/>
    </source>
</evidence>
<protein>
    <submittedName>
        <fullName evidence="9">Dopamine receptor 2</fullName>
    </submittedName>
</protein>
<gene>
    <name evidence="9" type="ORF">PACLA_8A038403</name>
</gene>
<evidence type="ECO:0000313" key="10">
    <source>
        <dbReference type="Proteomes" id="UP001152795"/>
    </source>
</evidence>
<dbReference type="InterPro" id="IPR017452">
    <property type="entry name" value="GPCR_Rhodpsn_7TM"/>
</dbReference>
<dbReference type="EMBL" id="CACRXK020016878">
    <property type="protein sequence ID" value="CAB4030445.1"/>
    <property type="molecule type" value="Genomic_DNA"/>
</dbReference>
<accession>A0A7D9LGN8</accession>
<dbReference type="PANTHER" id="PTHR24248">
    <property type="entry name" value="ADRENERGIC RECEPTOR-RELATED G-PROTEIN COUPLED RECEPTOR"/>
    <property type="match status" value="1"/>
</dbReference>
<keyword evidence="4" id="KW-1133">Transmembrane helix</keyword>